<dbReference type="InterPro" id="IPR011116">
    <property type="entry name" value="SecA_Wing/Scaffold"/>
</dbReference>
<dbReference type="SMART" id="SM00957">
    <property type="entry name" value="SecA_DEAD"/>
    <property type="match status" value="1"/>
</dbReference>
<keyword evidence="9" id="KW-0862">Zinc</keyword>
<dbReference type="GO" id="GO:0005524">
    <property type="term" value="F:ATP binding"/>
    <property type="evidence" value="ECO:0007669"/>
    <property type="project" value="UniProtKB-UniRule"/>
</dbReference>
<evidence type="ECO:0000256" key="15">
    <source>
        <dbReference type="HAMAP-Rule" id="MF_01382"/>
    </source>
</evidence>
<dbReference type="PANTHER" id="PTHR30612">
    <property type="entry name" value="SECA INNER MEMBRANE COMPONENT OF SEC PROTEIN SECRETION SYSTEM"/>
    <property type="match status" value="1"/>
</dbReference>
<dbReference type="InterPro" id="IPR001650">
    <property type="entry name" value="Helicase_C-like"/>
</dbReference>
<evidence type="ECO:0000256" key="14">
    <source>
        <dbReference type="ARBA" id="ARBA00023136"/>
    </source>
</evidence>
<evidence type="ECO:0000256" key="10">
    <source>
        <dbReference type="ARBA" id="ARBA00022840"/>
    </source>
</evidence>
<dbReference type="SMART" id="SM00958">
    <property type="entry name" value="SecA_PP_bind"/>
    <property type="match status" value="1"/>
</dbReference>
<keyword evidence="6 15" id="KW-0963">Cytoplasm</keyword>
<dbReference type="EMBL" id="LBPN01000011">
    <property type="protein sequence ID" value="KKP59168.1"/>
    <property type="molecule type" value="Genomic_DNA"/>
</dbReference>
<keyword evidence="4 15" id="KW-0813">Transport</keyword>
<gene>
    <name evidence="15" type="primary">secA</name>
    <name evidence="21" type="ORF">UR52_C0011G0005</name>
</gene>
<evidence type="ECO:0000256" key="5">
    <source>
        <dbReference type="ARBA" id="ARBA00022475"/>
    </source>
</evidence>
<evidence type="ECO:0000256" key="6">
    <source>
        <dbReference type="ARBA" id="ARBA00022490"/>
    </source>
</evidence>
<dbReference type="InterPro" id="IPR004027">
    <property type="entry name" value="SEC_C_motif"/>
</dbReference>
<feature type="region of interest" description="Disordered" evidence="17">
    <location>
        <begin position="886"/>
        <end position="910"/>
    </location>
</feature>
<dbReference type="GO" id="GO:0046872">
    <property type="term" value="F:metal ion binding"/>
    <property type="evidence" value="ECO:0007669"/>
    <property type="project" value="UniProtKB-KW"/>
</dbReference>
<comment type="cofactor">
    <cofactor evidence="1">
        <name>Zn(2+)</name>
        <dbReference type="ChEBI" id="CHEBI:29105"/>
    </cofactor>
</comment>
<evidence type="ECO:0000256" key="16">
    <source>
        <dbReference type="RuleBase" id="RU003874"/>
    </source>
</evidence>
<dbReference type="GO" id="GO:0065002">
    <property type="term" value="P:intracellular protein transmembrane transport"/>
    <property type="evidence" value="ECO:0007669"/>
    <property type="project" value="UniProtKB-UniRule"/>
</dbReference>
<dbReference type="GO" id="GO:0005829">
    <property type="term" value="C:cytosol"/>
    <property type="evidence" value="ECO:0007669"/>
    <property type="project" value="TreeGrafter"/>
</dbReference>
<dbReference type="Proteomes" id="UP000034176">
    <property type="component" value="Unassembled WGS sequence"/>
</dbReference>
<dbReference type="CDD" id="cd17928">
    <property type="entry name" value="DEXDc_SecA"/>
    <property type="match status" value="1"/>
</dbReference>
<comment type="subunit">
    <text evidence="15">Monomer and homodimer. Part of the essential Sec protein translocation apparatus which comprises SecA, SecYEG and auxiliary proteins SecDF. Other proteins may also be involved.</text>
</comment>
<evidence type="ECO:0000256" key="12">
    <source>
        <dbReference type="ARBA" id="ARBA00022967"/>
    </source>
</evidence>
<dbReference type="FunFam" id="3.40.50.300:FF:000113">
    <property type="entry name" value="Preprotein translocase subunit SecA"/>
    <property type="match status" value="1"/>
</dbReference>
<reference evidence="21 22" key="1">
    <citation type="journal article" date="2015" name="Nature">
        <title>rRNA introns, odd ribosomes, and small enigmatic genomes across a large radiation of phyla.</title>
        <authorList>
            <person name="Brown C.T."/>
            <person name="Hug L.A."/>
            <person name="Thomas B.C."/>
            <person name="Sharon I."/>
            <person name="Castelle C.J."/>
            <person name="Singh A."/>
            <person name="Wilkins M.J."/>
            <person name="Williams K.H."/>
            <person name="Banfield J.F."/>
        </authorList>
    </citation>
    <scope>NUCLEOTIDE SEQUENCE [LARGE SCALE GENOMIC DNA]</scope>
</reference>
<dbReference type="GO" id="GO:0006605">
    <property type="term" value="P:protein targeting"/>
    <property type="evidence" value="ECO:0007669"/>
    <property type="project" value="UniProtKB-UniRule"/>
</dbReference>
<accession>A0A0G0AQA1</accession>
<dbReference type="InterPro" id="IPR036266">
    <property type="entry name" value="SecA_Wing/Scaffold_sf"/>
</dbReference>
<keyword evidence="5 15" id="KW-1003">Cell membrane</keyword>
<keyword evidence="14 15" id="KW-0472">Membrane</keyword>
<feature type="domain" description="Helicase ATP-binding" evidence="18">
    <location>
        <begin position="87"/>
        <end position="244"/>
    </location>
</feature>
<dbReference type="PRINTS" id="PR00906">
    <property type="entry name" value="SECA"/>
</dbReference>
<dbReference type="PROSITE" id="PS51196">
    <property type="entry name" value="SECA_MOTOR_DEAD"/>
    <property type="match status" value="1"/>
</dbReference>
<name>A0A0G0AQA1_9BACT</name>
<evidence type="ECO:0000256" key="13">
    <source>
        <dbReference type="ARBA" id="ARBA00023010"/>
    </source>
</evidence>
<evidence type="ECO:0000313" key="21">
    <source>
        <dbReference type="EMBL" id="KKP59168.1"/>
    </source>
</evidence>
<dbReference type="InterPro" id="IPR027417">
    <property type="entry name" value="P-loop_NTPase"/>
</dbReference>
<dbReference type="GO" id="GO:0017038">
    <property type="term" value="P:protein import"/>
    <property type="evidence" value="ECO:0007669"/>
    <property type="project" value="InterPro"/>
</dbReference>
<dbReference type="InterPro" id="IPR014018">
    <property type="entry name" value="SecA_motor_DEAD"/>
</dbReference>
<dbReference type="PROSITE" id="PS51192">
    <property type="entry name" value="HELICASE_ATP_BIND_1"/>
    <property type="match status" value="1"/>
</dbReference>
<comment type="caution">
    <text evidence="21">The sequence shown here is derived from an EMBL/GenBank/DDBJ whole genome shotgun (WGS) entry which is preliminary data.</text>
</comment>
<evidence type="ECO:0000256" key="7">
    <source>
        <dbReference type="ARBA" id="ARBA00022723"/>
    </source>
</evidence>
<evidence type="ECO:0000256" key="2">
    <source>
        <dbReference type="ARBA" id="ARBA00004170"/>
    </source>
</evidence>
<dbReference type="Pfam" id="PF07517">
    <property type="entry name" value="SecA_DEAD"/>
    <property type="match status" value="1"/>
</dbReference>
<evidence type="ECO:0000256" key="4">
    <source>
        <dbReference type="ARBA" id="ARBA00022448"/>
    </source>
</evidence>
<comment type="subcellular location">
    <subcellularLocation>
        <location evidence="15">Cell membrane</location>
        <topology evidence="15">Peripheral membrane protein</topology>
        <orientation evidence="15">Cytoplasmic side</orientation>
    </subcellularLocation>
    <subcellularLocation>
        <location evidence="15">Cytoplasm</location>
    </subcellularLocation>
    <subcellularLocation>
        <location evidence="2">Membrane</location>
        <topology evidence="2">Peripheral membrane protein</topology>
    </subcellularLocation>
    <text evidence="15">Distribution is 50-50.</text>
</comment>
<dbReference type="PROSITE" id="PS51194">
    <property type="entry name" value="HELICASE_CTER"/>
    <property type="match status" value="1"/>
</dbReference>
<dbReference type="NCBIfam" id="TIGR00963">
    <property type="entry name" value="secA"/>
    <property type="match status" value="1"/>
</dbReference>
<protein>
    <recommendedName>
        <fullName evidence="15 16">Protein translocase subunit SecA</fullName>
        <ecNumber evidence="15">7.4.2.8</ecNumber>
    </recommendedName>
</protein>
<dbReference type="SUPFAM" id="SSF81886">
    <property type="entry name" value="Helical scaffold and wing domains of SecA"/>
    <property type="match status" value="1"/>
</dbReference>
<dbReference type="InterPro" id="IPR011130">
    <property type="entry name" value="SecA_preprotein_X-link_dom"/>
</dbReference>
<evidence type="ECO:0000256" key="11">
    <source>
        <dbReference type="ARBA" id="ARBA00022927"/>
    </source>
</evidence>
<keyword evidence="12 15" id="KW-1278">Translocase</keyword>
<keyword evidence="8 15" id="KW-0547">Nucleotide-binding</keyword>
<proteinExistence type="inferred from homology"/>
<dbReference type="Pfam" id="PF02810">
    <property type="entry name" value="SEC-C"/>
    <property type="match status" value="1"/>
</dbReference>
<dbReference type="AlphaFoldDB" id="A0A0G0AQA1"/>
<dbReference type="PROSITE" id="PS01312">
    <property type="entry name" value="SECA"/>
    <property type="match status" value="1"/>
</dbReference>
<organism evidence="21 22">
    <name type="scientific">Candidatus Gottesmanbacteria bacterium GW2011_GWA1_34_13</name>
    <dbReference type="NCBI Taxonomy" id="1618434"/>
    <lineage>
        <taxon>Bacteria</taxon>
        <taxon>Candidatus Gottesmaniibacteriota</taxon>
    </lineage>
</organism>
<dbReference type="InterPro" id="IPR020937">
    <property type="entry name" value="SecA_CS"/>
</dbReference>
<evidence type="ECO:0000259" key="19">
    <source>
        <dbReference type="PROSITE" id="PS51194"/>
    </source>
</evidence>
<evidence type="ECO:0000256" key="8">
    <source>
        <dbReference type="ARBA" id="ARBA00022741"/>
    </source>
</evidence>
<comment type="catalytic activity">
    <reaction evidence="15">
        <text>ATP + H2O + cellular proteinSide 1 = ADP + phosphate + cellular proteinSide 2.</text>
        <dbReference type="EC" id="7.4.2.8"/>
    </reaction>
</comment>
<feature type="binding site" evidence="15">
    <location>
        <begin position="103"/>
        <end position="107"/>
    </location>
    <ligand>
        <name>ATP</name>
        <dbReference type="ChEBI" id="CHEBI:30616"/>
    </ligand>
</feature>
<dbReference type="GO" id="GO:0043952">
    <property type="term" value="P:protein transport by the Sec complex"/>
    <property type="evidence" value="ECO:0007669"/>
    <property type="project" value="TreeGrafter"/>
</dbReference>
<keyword evidence="10 15" id="KW-0067">ATP-binding</keyword>
<dbReference type="SUPFAM" id="SSF81767">
    <property type="entry name" value="Pre-protein crosslinking domain of SecA"/>
    <property type="match status" value="1"/>
</dbReference>
<feature type="binding site" evidence="15">
    <location>
        <position position="85"/>
    </location>
    <ligand>
        <name>ATP</name>
        <dbReference type="ChEBI" id="CHEBI:30616"/>
    </ligand>
</feature>
<dbReference type="InterPro" id="IPR044722">
    <property type="entry name" value="SecA_SF2_C"/>
</dbReference>
<dbReference type="InterPro" id="IPR011115">
    <property type="entry name" value="SecA_DEAD"/>
</dbReference>
<feature type="domain" description="Helicase C-terminal" evidence="19">
    <location>
        <begin position="436"/>
        <end position="637"/>
    </location>
</feature>
<evidence type="ECO:0000256" key="17">
    <source>
        <dbReference type="SAM" id="MobiDB-lite"/>
    </source>
</evidence>
<keyword evidence="11 15" id="KW-0653">Protein transport</keyword>
<dbReference type="Pfam" id="PF01043">
    <property type="entry name" value="SecA_PP_bind"/>
    <property type="match status" value="1"/>
</dbReference>
<evidence type="ECO:0000313" key="22">
    <source>
        <dbReference type="Proteomes" id="UP000034176"/>
    </source>
</evidence>
<evidence type="ECO:0000256" key="3">
    <source>
        <dbReference type="ARBA" id="ARBA00007650"/>
    </source>
</evidence>
<dbReference type="InterPro" id="IPR036670">
    <property type="entry name" value="SecA_X-link_sf"/>
</dbReference>
<evidence type="ECO:0000259" key="20">
    <source>
        <dbReference type="PROSITE" id="PS51196"/>
    </source>
</evidence>
<dbReference type="InterPro" id="IPR014001">
    <property type="entry name" value="Helicase_ATP-bd"/>
</dbReference>
<feature type="domain" description="SecA family profile" evidence="20">
    <location>
        <begin position="1"/>
        <end position="611"/>
    </location>
</feature>
<dbReference type="CDD" id="cd18803">
    <property type="entry name" value="SF2_C_secA"/>
    <property type="match status" value="1"/>
</dbReference>
<keyword evidence="13 15" id="KW-0811">Translocation</keyword>
<dbReference type="Gene3D" id="3.90.1440.10">
    <property type="entry name" value="SecA, preprotein cross-linking domain"/>
    <property type="match status" value="1"/>
</dbReference>
<dbReference type="Pfam" id="PF21090">
    <property type="entry name" value="P-loop_SecA"/>
    <property type="match status" value="1"/>
</dbReference>
<evidence type="ECO:0000259" key="18">
    <source>
        <dbReference type="PROSITE" id="PS51192"/>
    </source>
</evidence>
<dbReference type="EC" id="7.4.2.8" evidence="15"/>
<keyword evidence="7" id="KW-0479">Metal-binding</keyword>
<dbReference type="FunFam" id="3.90.1440.10:FF:000002">
    <property type="entry name" value="Protein translocase subunit SecA"/>
    <property type="match status" value="1"/>
</dbReference>
<dbReference type="Pfam" id="PF07516">
    <property type="entry name" value="SecA_SW"/>
    <property type="match status" value="1"/>
</dbReference>
<comment type="function">
    <text evidence="15">Part of the Sec protein translocase complex. Interacts with the SecYEG preprotein conducting channel. Has a central role in coupling the hydrolysis of ATP to the transfer of proteins into and across the cell membrane, serving as an ATP-driven molecular motor driving the stepwise translocation of polypeptide chains across the membrane.</text>
</comment>
<dbReference type="Gene3D" id="1.10.3060.10">
    <property type="entry name" value="Helical scaffold and wing domains of SecA"/>
    <property type="match status" value="1"/>
</dbReference>
<sequence length="920" mass="105129">MFKFLSRFLDSNEKQISKLKSIVENINSFDDQMRGLKDSEFAKKTLEFKKRLDNDEAVDDLLPEAYALIREASRRTIGERPYDVQLIAAIALHQGKVAEQKTGEGKTLSASLPLYLNSLTGRGVHLVTVNDYLARVGAGWMGPVFDLLGLKVGTIIHDQSFIYDAAFKDESAADWRLSHLRPVSRKEAYLADVTYGINSEFGFDYLRDNMVSDVKQCVQRNFHYAIVDEVDSVLIDEARTPHIISAPDMEPTQKYFDIARLVARLSEGDFSIDEKMRTAHLTEDGIKKVENMLNIPNLYEKDFQTVHLIEAALKARTLFRREKEYIVRDNQVIIVDEFTGRLLVGRRFSEGLHQAIEAKEGVTIQQESKTLATVSLQNYFRMYKKLAGMTGTAATEAEEFHKIYNLDVLAIPTNEPMIRIDNTDMVYKTSQAKYQAVVDEIAQIYKKGQPILVGTTSIEHNENISKLLNKKGVPHNLLNAKNHEKEALIISQAGQKGAVTVATNMAGRGVDIILGGAMPNKSEPNYKEKTKIWEKTHKDVVKLGGLHVIGTERHESRRIDNQLRGRAGRQGDPGSTRFFVSLEDEIMRLFGGDQVARLMTVFKLPEDVPLEHPMVSKAIEQAQIKVEGFNFDSRKHLVDYDDVLNKQREIIYKRRKGILEGENFKEEILEMLSAQIASIVNAYADDRENIEREKIILEFVSIVPFDANSQTQLIRQLEQMGTSGEIDEFLNKLITDLYQKREQQFSQELMRQIERWVTLTTIDNLWMDHLDAIDDLREGIGLRGYGQMDPLVEYKNEAFSMFERLMNQIDNEITHRIFRAQVQLSPEQEEAMRRQQREMVRNLPMQTKIVANKIAGKTKSDDLLSSLVQKDSKLVKFAKNQIDERNKSPENFKVNKIGRNDPCPCGSGKKYKKCHYPDYG</sequence>
<dbReference type="PATRIC" id="fig|1618434.3.peg.401"/>
<comment type="similarity">
    <text evidence="3 15 16">Belongs to the SecA family.</text>
</comment>
<dbReference type="STRING" id="1618434.UR52_C0011G0005"/>
<dbReference type="GO" id="GO:0008564">
    <property type="term" value="F:protein-exporting ATPase activity"/>
    <property type="evidence" value="ECO:0007669"/>
    <property type="project" value="UniProtKB-EC"/>
</dbReference>
<dbReference type="SUPFAM" id="SSF52540">
    <property type="entry name" value="P-loop containing nucleoside triphosphate hydrolases"/>
    <property type="match status" value="2"/>
</dbReference>
<dbReference type="GO" id="GO:0031522">
    <property type="term" value="C:cell envelope Sec protein transport complex"/>
    <property type="evidence" value="ECO:0007669"/>
    <property type="project" value="UniProtKB-ARBA"/>
</dbReference>
<dbReference type="InterPro" id="IPR000185">
    <property type="entry name" value="SecA"/>
</dbReference>
<feature type="binding site" evidence="15">
    <location>
        <position position="511"/>
    </location>
    <ligand>
        <name>ATP</name>
        <dbReference type="ChEBI" id="CHEBI:30616"/>
    </ligand>
</feature>
<evidence type="ECO:0000256" key="9">
    <source>
        <dbReference type="ARBA" id="ARBA00022833"/>
    </source>
</evidence>
<dbReference type="NCBIfam" id="NF009538">
    <property type="entry name" value="PRK12904.1"/>
    <property type="match status" value="1"/>
</dbReference>
<dbReference type="PANTHER" id="PTHR30612:SF0">
    <property type="entry name" value="CHLOROPLAST PROTEIN-TRANSPORTING ATPASE"/>
    <property type="match status" value="1"/>
</dbReference>
<dbReference type="Gene3D" id="3.10.450.50">
    <property type="match status" value="1"/>
</dbReference>
<evidence type="ECO:0000256" key="1">
    <source>
        <dbReference type="ARBA" id="ARBA00001947"/>
    </source>
</evidence>
<dbReference type="HAMAP" id="MF_01382">
    <property type="entry name" value="SecA"/>
    <property type="match status" value="1"/>
</dbReference>
<dbReference type="Gene3D" id="3.40.50.300">
    <property type="entry name" value="P-loop containing nucleotide triphosphate hydrolases"/>
    <property type="match status" value="2"/>
</dbReference>
<dbReference type="GO" id="GO:0005886">
    <property type="term" value="C:plasma membrane"/>
    <property type="evidence" value="ECO:0007669"/>
    <property type="project" value="UniProtKB-SubCell"/>
</dbReference>